<accession>A0A5B8XNT2</accession>
<gene>
    <name evidence="1" type="ORF">FRD01_06525</name>
</gene>
<evidence type="ECO:0000313" key="2">
    <source>
        <dbReference type="Proteomes" id="UP000321595"/>
    </source>
</evidence>
<dbReference type="PROSITE" id="PS51257">
    <property type="entry name" value="PROKAR_LIPOPROTEIN"/>
    <property type="match status" value="1"/>
</dbReference>
<dbReference type="KEGG" id="bbae:FRD01_06525"/>
<keyword evidence="2" id="KW-1185">Reference proteome</keyword>
<reference evidence="1 2" key="1">
    <citation type="submission" date="2019-08" db="EMBL/GenBank/DDBJ databases">
        <authorList>
            <person name="Liang Q."/>
        </authorList>
    </citation>
    <scope>NUCLEOTIDE SEQUENCE [LARGE SCALE GENOMIC DNA]</scope>
    <source>
        <strain evidence="1 2">V1718</strain>
    </source>
</reference>
<protein>
    <recommendedName>
        <fullName evidence="3">Lipoprotein</fullName>
    </recommendedName>
</protein>
<evidence type="ECO:0000313" key="1">
    <source>
        <dbReference type="EMBL" id="QED26901.1"/>
    </source>
</evidence>
<dbReference type="Proteomes" id="UP000321595">
    <property type="component" value="Chromosome"/>
</dbReference>
<sequence>MKITILLLISMLVACGSTNKKEIKREQINTDDAKLTGYLEDLQGESCSPYCTATENELDLDKEFAQDEATLVEADGNTCADVVIRTIAEHDVSISNLAGSCLVDDLESPLQVGQETINILEYSDAEGPRILVEGLMDGELTDENGQATSVREQYTANSGNVIRVSERRSRVCCQGEPQVSLSMSLNHTTENIQEAQGIDFLWILVE</sequence>
<dbReference type="RefSeq" id="WP_146958586.1">
    <property type="nucleotide sequence ID" value="NZ_CP042467.1"/>
</dbReference>
<organism evidence="1 2">
    <name type="scientific">Microvenator marinus</name>
    <dbReference type="NCBI Taxonomy" id="2600177"/>
    <lineage>
        <taxon>Bacteria</taxon>
        <taxon>Deltaproteobacteria</taxon>
        <taxon>Bradymonadales</taxon>
        <taxon>Microvenatoraceae</taxon>
        <taxon>Microvenator</taxon>
    </lineage>
</organism>
<name>A0A5B8XNT2_9DELT</name>
<dbReference type="AlphaFoldDB" id="A0A5B8XNT2"/>
<proteinExistence type="predicted"/>
<dbReference type="EMBL" id="CP042467">
    <property type="protein sequence ID" value="QED26901.1"/>
    <property type="molecule type" value="Genomic_DNA"/>
</dbReference>
<evidence type="ECO:0008006" key="3">
    <source>
        <dbReference type="Google" id="ProtNLM"/>
    </source>
</evidence>